<reference evidence="2" key="1">
    <citation type="submission" date="2017-01" db="EMBL/GenBank/DDBJ databases">
        <authorList>
            <person name="Varghese N."/>
            <person name="Submissions S."/>
        </authorList>
    </citation>
    <scope>NUCLEOTIDE SEQUENCE [LARGE SCALE GENOMIC DNA]</scope>
    <source>
        <strain evidence="2">DSM 22306</strain>
    </source>
</reference>
<organism evidence="1 2">
    <name type="scientific">Neptunomonas antarctica</name>
    <dbReference type="NCBI Taxonomy" id="619304"/>
    <lineage>
        <taxon>Bacteria</taxon>
        <taxon>Pseudomonadati</taxon>
        <taxon>Pseudomonadota</taxon>
        <taxon>Gammaproteobacteria</taxon>
        <taxon>Oceanospirillales</taxon>
        <taxon>Oceanospirillaceae</taxon>
        <taxon>Neptunomonas</taxon>
    </lineage>
</organism>
<dbReference type="RefSeq" id="WP_054341249.1">
    <property type="nucleotide sequence ID" value="NZ_FTOE01000004.1"/>
</dbReference>
<dbReference type="AlphaFoldDB" id="A0A1N7LT57"/>
<evidence type="ECO:0000313" key="2">
    <source>
        <dbReference type="Proteomes" id="UP000185999"/>
    </source>
</evidence>
<accession>A0A1N7LT57</accession>
<keyword evidence="2" id="KW-1185">Reference proteome</keyword>
<name>A0A1N7LT57_9GAMM</name>
<dbReference type="Proteomes" id="UP000185999">
    <property type="component" value="Unassembled WGS sequence"/>
</dbReference>
<gene>
    <name evidence="1" type="ORF">SAMN05421760_104310</name>
</gene>
<protein>
    <submittedName>
        <fullName evidence="1">Uncharacterized protein</fullName>
    </submittedName>
</protein>
<evidence type="ECO:0000313" key="1">
    <source>
        <dbReference type="EMBL" id="SIS77038.1"/>
    </source>
</evidence>
<sequence>MLTYEECLDMCDLTQDEVSAIAEHEHVDPMIALAVGQYLCCHNGDQKIKKIILDDISHAERTGNEKHAIVLRRVLEHFIATHPERSATDAA</sequence>
<dbReference type="STRING" id="619304.SAMN05421760_104310"/>
<dbReference type="EMBL" id="FTOE01000004">
    <property type="protein sequence ID" value="SIS77038.1"/>
    <property type="molecule type" value="Genomic_DNA"/>
</dbReference>
<proteinExistence type="predicted"/>
<dbReference type="OrthoDB" id="5625447at2"/>